<dbReference type="InterPro" id="IPR052924">
    <property type="entry name" value="OsmC/Ohr_hydroprdx_reductase"/>
</dbReference>
<dbReference type="Proteomes" id="UP000093391">
    <property type="component" value="Chromosome"/>
</dbReference>
<organism evidence="1 2">
    <name type="scientific">Acinetobacter larvae</name>
    <dbReference type="NCBI Taxonomy" id="1789224"/>
    <lineage>
        <taxon>Bacteria</taxon>
        <taxon>Pseudomonadati</taxon>
        <taxon>Pseudomonadota</taxon>
        <taxon>Gammaproteobacteria</taxon>
        <taxon>Moraxellales</taxon>
        <taxon>Moraxellaceae</taxon>
        <taxon>Acinetobacter</taxon>
    </lineage>
</organism>
<dbReference type="InterPro" id="IPR036102">
    <property type="entry name" value="OsmC/Ohrsf"/>
</dbReference>
<dbReference type="InterPro" id="IPR015946">
    <property type="entry name" value="KH_dom-like_a/b"/>
</dbReference>
<dbReference type="PANTHER" id="PTHR35368">
    <property type="entry name" value="HYDROPEROXIDE REDUCTASE"/>
    <property type="match status" value="1"/>
</dbReference>
<proteinExistence type="predicted"/>
<dbReference type="Pfam" id="PF02566">
    <property type="entry name" value="OsmC"/>
    <property type="match status" value="1"/>
</dbReference>
<dbReference type="SUPFAM" id="SSF82784">
    <property type="entry name" value="OsmC-like"/>
    <property type="match status" value="1"/>
</dbReference>
<dbReference type="KEGG" id="ala:BFG52_13910"/>
<dbReference type="AlphaFoldDB" id="A0A1B2M2C8"/>
<name>A0A1B2M2C8_9GAMM</name>
<protein>
    <submittedName>
        <fullName evidence="1">Osmotically inducible protein C</fullName>
    </submittedName>
</protein>
<dbReference type="InterPro" id="IPR003718">
    <property type="entry name" value="OsmC/Ohr_fam"/>
</dbReference>
<dbReference type="RefSeq" id="WP_067557508.1">
    <property type="nucleotide sequence ID" value="NZ_CP016895.1"/>
</dbReference>
<sequence>MANANILQLNAATTWRGGVASSSQIRQFAPVMMDEPQVLGGQDQGANPLEYILAALNGCHAVMIPLIAKEIDFKFTGLSFDCDAEVDLRGLMGQSGISPHFQKIAFSIVLDTDETDARFEALQQRVAARCPVYRLLKDAGVAIAVQWQRVAEASPA</sequence>
<evidence type="ECO:0000313" key="1">
    <source>
        <dbReference type="EMBL" id="AOA59342.1"/>
    </source>
</evidence>
<dbReference type="PANTHER" id="PTHR35368:SF1">
    <property type="entry name" value="HYDROPEROXIDE REDUCTASE"/>
    <property type="match status" value="1"/>
</dbReference>
<reference evidence="1 2" key="1">
    <citation type="submission" date="2016-08" db="EMBL/GenBank/DDBJ databases">
        <authorList>
            <person name="Seilhamer J.J."/>
        </authorList>
    </citation>
    <scope>NUCLEOTIDE SEQUENCE [LARGE SCALE GENOMIC DNA]</scope>
    <source>
        <strain evidence="1 2">BRTC-1</strain>
    </source>
</reference>
<keyword evidence="2" id="KW-1185">Reference proteome</keyword>
<evidence type="ECO:0000313" key="2">
    <source>
        <dbReference type="Proteomes" id="UP000093391"/>
    </source>
</evidence>
<gene>
    <name evidence="1" type="ORF">BFG52_13910</name>
</gene>
<dbReference type="Gene3D" id="3.30.300.20">
    <property type="match status" value="1"/>
</dbReference>
<dbReference type="EMBL" id="CP016895">
    <property type="protein sequence ID" value="AOA59342.1"/>
    <property type="molecule type" value="Genomic_DNA"/>
</dbReference>
<accession>A0A1B2M2C8</accession>
<dbReference type="OrthoDB" id="9789573at2"/>